<name>A0A813D2U1_POLGL</name>
<reference evidence="2" key="1">
    <citation type="submission" date="2021-02" db="EMBL/GenBank/DDBJ databases">
        <authorList>
            <person name="Dougan E. K."/>
            <person name="Rhodes N."/>
            <person name="Thang M."/>
            <person name="Chan C."/>
        </authorList>
    </citation>
    <scope>NUCLEOTIDE SEQUENCE</scope>
</reference>
<gene>
    <name evidence="2" type="ORF">PGLA1383_LOCUS1580</name>
</gene>
<sequence>MSTKEAKKEGDCKKMIGVPLTRGVLKAQRDRLLEREALGKMLPLSSENLPQGKKRGRSPSPRQKVARRLPNLKTKEENKRDPLLCALRGRREKLKMRKEEREKKHKRRLRALVGEVGILEGGSVLESTAKSYSKQLNKFYDFAEKYGVEINSAEVMDQALVDWCDMQYLDGHSHDQGDLMKAAVEFKLPSFAKDGDLKLPRFRRTLKGWRKKAPSQTRLPAPEALVFALSGWMCQQGHVEEALYNAATHSCYLRPSEGHGLMTCDIVKPVRIGGMNQHVLVLAPFERGESTKTGQYDQTVELDDVRLPTLGGLLCEQAERRRALKGISEKQDTGDVCLWSFAAGGYLKVWREGVRVLGLGHVLQSPYQNRHGGPSRDRLLKLRSLADVQRRGRWMTTSSLRIYEKPGRVQQVLNQVSADLISFGEKCRLNFAAFISDGLKCKARQAGADRT</sequence>
<dbReference type="EMBL" id="CAJNNV010000429">
    <property type="protein sequence ID" value="CAE8582583.1"/>
    <property type="molecule type" value="Genomic_DNA"/>
</dbReference>
<accession>A0A813D2U1</accession>
<feature type="region of interest" description="Disordered" evidence="1">
    <location>
        <begin position="38"/>
        <end position="78"/>
    </location>
</feature>
<dbReference type="AlphaFoldDB" id="A0A813D2U1"/>
<evidence type="ECO:0000313" key="3">
    <source>
        <dbReference type="Proteomes" id="UP000654075"/>
    </source>
</evidence>
<dbReference type="Proteomes" id="UP000654075">
    <property type="component" value="Unassembled WGS sequence"/>
</dbReference>
<comment type="caution">
    <text evidence="2">The sequence shown here is derived from an EMBL/GenBank/DDBJ whole genome shotgun (WGS) entry which is preliminary data.</text>
</comment>
<organism evidence="2 3">
    <name type="scientific">Polarella glacialis</name>
    <name type="common">Dinoflagellate</name>
    <dbReference type="NCBI Taxonomy" id="89957"/>
    <lineage>
        <taxon>Eukaryota</taxon>
        <taxon>Sar</taxon>
        <taxon>Alveolata</taxon>
        <taxon>Dinophyceae</taxon>
        <taxon>Suessiales</taxon>
        <taxon>Suessiaceae</taxon>
        <taxon>Polarella</taxon>
    </lineage>
</organism>
<proteinExistence type="predicted"/>
<evidence type="ECO:0000313" key="2">
    <source>
        <dbReference type="EMBL" id="CAE8582583.1"/>
    </source>
</evidence>
<protein>
    <submittedName>
        <fullName evidence="2">Uncharacterized protein</fullName>
    </submittedName>
</protein>
<keyword evidence="3" id="KW-1185">Reference proteome</keyword>
<evidence type="ECO:0000256" key="1">
    <source>
        <dbReference type="SAM" id="MobiDB-lite"/>
    </source>
</evidence>